<dbReference type="InterPro" id="IPR004089">
    <property type="entry name" value="MCPsignal_dom"/>
</dbReference>
<dbReference type="SUPFAM" id="SSF46458">
    <property type="entry name" value="Globin-like"/>
    <property type="match status" value="1"/>
</dbReference>
<dbReference type="Pfam" id="PF11563">
    <property type="entry name" value="Protoglobin"/>
    <property type="match status" value="1"/>
</dbReference>
<protein>
    <recommendedName>
        <fullName evidence="4">Methyl-accepting transducer domain-containing protein</fullName>
    </recommendedName>
</protein>
<dbReference type="Gene3D" id="1.10.287.950">
    <property type="entry name" value="Methyl-accepting chemotaxis protein"/>
    <property type="match status" value="1"/>
</dbReference>
<evidence type="ECO:0000313" key="5">
    <source>
        <dbReference type="EMBL" id="OCS86987.1"/>
    </source>
</evidence>
<keyword evidence="1 3" id="KW-0807">Transducer</keyword>
<dbReference type="GO" id="GO:0016020">
    <property type="term" value="C:membrane"/>
    <property type="evidence" value="ECO:0007669"/>
    <property type="project" value="InterPro"/>
</dbReference>
<dbReference type="AlphaFoldDB" id="A0A1C0YIJ7"/>
<dbReference type="PRINTS" id="PR00260">
    <property type="entry name" value="CHEMTRNSDUCR"/>
</dbReference>
<dbReference type="InterPro" id="IPR004090">
    <property type="entry name" value="Chemotax_Me-accpt_rcpt"/>
</dbReference>
<dbReference type="SUPFAM" id="SSF58104">
    <property type="entry name" value="Methyl-accepting chemotaxis protein (MCP) signaling domain"/>
    <property type="match status" value="1"/>
</dbReference>
<dbReference type="CDD" id="cd01068">
    <property type="entry name" value="globin_sensor"/>
    <property type="match status" value="1"/>
</dbReference>
<dbReference type="RefSeq" id="WP_066465944.1">
    <property type="nucleotide sequence ID" value="NZ_MATO01000059.1"/>
</dbReference>
<accession>A0A1C0YIJ7</accession>
<proteinExistence type="inferred from homology"/>
<comment type="similarity">
    <text evidence="2">Belongs to the methyl-accepting chemotaxis (MCP) protein family.</text>
</comment>
<dbReference type="GO" id="GO:0006935">
    <property type="term" value="P:chemotaxis"/>
    <property type="evidence" value="ECO:0007669"/>
    <property type="project" value="InterPro"/>
</dbReference>
<evidence type="ECO:0000256" key="1">
    <source>
        <dbReference type="ARBA" id="ARBA00023224"/>
    </source>
</evidence>
<dbReference type="OrthoDB" id="266313at2"/>
<reference evidence="5 6" key="1">
    <citation type="submission" date="2016-07" db="EMBL/GenBank/DDBJ databases">
        <title>Caryophanon latum genome sequencing.</title>
        <authorList>
            <person name="Verma A."/>
            <person name="Pal Y."/>
            <person name="Krishnamurthi S."/>
        </authorList>
    </citation>
    <scope>NUCLEOTIDE SEQUENCE [LARGE SCALE GENOMIC DNA]</scope>
    <source>
        <strain evidence="5 6">DSM 14151</strain>
    </source>
</reference>
<organism evidence="5 6">
    <name type="scientific">Caryophanon latum</name>
    <dbReference type="NCBI Taxonomy" id="33977"/>
    <lineage>
        <taxon>Bacteria</taxon>
        <taxon>Bacillati</taxon>
        <taxon>Bacillota</taxon>
        <taxon>Bacilli</taxon>
        <taxon>Bacillales</taxon>
        <taxon>Caryophanaceae</taxon>
        <taxon>Caryophanon</taxon>
    </lineage>
</organism>
<keyword evidence="6" id="KW-1185">Reference proteome</keyword>
<dbReference type="PROSITE" id="PS50111">
    <property type="entry name" value="CHEMOTAXIS_TRANSDUC_2"/>
    <property type="match status" value="1"/>
</dbReference>
<dbReference type="InterPro" id="IPR009050">
    <property type="entry name" value="Globin-like_sf"/>
</dbReference>
<dbReference type="GO" id="GO:0004888">
    <property type="term" value="F:transmembrane signaling receptor activity"/>
    <property type="evidence" value="ECO:0007669"/>
    <property type="project" value="InterPro"/>
</dbReference>
<feature type="domain" description="Methyl-accepting transducer" evidence="4">
    <location>
        <begin position="194"/>
        <end position="422"/>
    </location>
</feature>
<dbReference type="Gene3D" id="1.10.490.10">
    <property type="entry name" value="Globins"/>
    <property type="match status" value="1"/>
</dbReference>
<dbReference type="GO" id="GO:0007165">
    <property type="term" value="P:signal transduction"/>
    <property type="evidence" value="ECO:0007669"/>
    <property type="project" value="UniProtKB-KW"/>
</dbReference>
<dbReference type="InterPro" id="IPR044398">
    <property type="entry name" value="Globin-sensor_dom"/>
</dbReference>
<sequence length="430" mass="48645">MFFQKRTKTKAMDLTNYRGVINLSSCTELEQQVNMLHITVQDLQYLNALQPYVQQHIESIVEDFYTMIMQKAELIDIIEKNSTLNRLKGTLRAHILEMFDGVIDYAYYEKRVTIARVHVRVGLRTQSYIAAFQTIFDSLVKIIEQQISNTMDQLNILRAVSKIFHFEQQLVVEEVEKTVDMLKRKDEEQRAHISETIQASTESLAVISKKTSTSFHQLDDQLLEIESFAKLAYEQSCEAEQRARLGKAQISEQSFKIGSMGDKLTDVANNIYCLVDVLKEMESIMQLVTSIANQTNLLSLNAAIVAARVGDGGKEFSVISEEIRSLSDQTKTSVKHVEHLIDSTNSKATQLSESLHLIQQDICTGEEIMNQTENQFDEILHSMNKTKEQNNVMEMSIETIVRVVSGLGIAFDEVTNSASGLAALCHSLDT</sequence>
<evidence type="ECO:0000259" key="4">
    <source>
        <dbReference type="PROSITE" id="PS50111"/>
    </source>
</evidence>
<dbReference type="InterPro" id="IPR039379">
    <property type="entry name" value="Protoglobin_sensor_dom"/>
</dbReference>
<dbReference type="PANTHER" id="PTHR32089">
    <property type="entry name" value="METHYL-ACCEPTING CHEMOTAXIS PROTEIN MCPB"/>
    <property type="match status" value="1"/>
</dbReference>
<comment type="caution">
    <text evidence="5">The sequence shown here is derived from an EMBL/GenBank/DDBJ whole genome shotgun (WGS) entry which is preliminary data.</text>
</comment>
<evidence type="ECO:0000313" key="6">
    <source>
        <dbReference type="Proteomes" id="UP000093482"/>
    </source>
</evidence>
<dbReference type="SMART" id="SM00283">
    <property type="entry name" value="MA"/>
    <property type="match status" value="1"/>
</dbReference>
<dbReference type="GO" id="GO:0020037">
    <property type="term" value="F:heme binding"/>
    <property type="evidence" value="ECO:0007669"/>
    <property type="project" value="InterPro"/>
</dbReference>
<dbReference type="InterPro" id="IPR012292">
    <property type="entry name" value="Globin/Proto"/>
</dbReference>
<dbReference type="PANTHER" id="PTHR32089:SF118">
    <property type="entry name" value="HEME-BASED AEROTACTIC TRANSDUCER HEMAT"/>
    <property type="match status" value="1"/>
</dbReference>
<dbReference type="Pfam" id="PF00015">
    <property type="entry name" value="MCPsignal"/>
    <property type="match status" value="1"/>
</dbReference>
<gene>
    <name evidence="5" type="ORF">A6K76_14155</name>
</gene>
<evidence type="ECO:0000256" key="2">
    <source>
        <dbReference type="ARBA" id="ARBA00029447"/>
    </source>
</evidence>
<dbReference type="Proteomes" id="UP000093482">
    <property type="component" value="Unassembled WGS sequence"/>
</dbReference>
<dbReference type="GO" id="GO:0019825">
    <property type="term" value="F:oxygen binding"/>
    <property type="evidence" value="ECO:0007669"/>
    <property type="project" value="InterPro"/>
</dbReference>
<name>A0A1C0YIJ7_9BACL</name>
<dbReference type="EMBL" id="MATO01000059">
    <property type="protein sequence ID" value="OCS86987.1"/>
    <property type="molecule type" value="Genomic_DNA"/>
</dbReference>
<evidence type="ECO:0000256" key="3">
    <source>
        <dbReference type="PROSITE-ProRule" id="PRU00284"/>
    </source>
</evidence>